<proteinExistence type="predicted"/>
<feature type="transmembrane region" description="Helical" evidence="2">
    <location>
        <begin position="175"/>
        <end position="193"/>
    </location>
</feature>
<dbReference type="Proteomes" id="UP000177269">
    <property type="component" value="Unassembled WGS sequence"/>
</dbReference>
<feature type="transmembrane region" description="Helical" evidence="2">
    <location>
        <begin position="360"/>
        <end position="379"/>
    </location>
</feature>
<evidence type="ECO:0000256" key="1">
    <source>
        <dbReference type="SAM" id="MobiDB-lite"/>
    </source>
</evidence>
<name>A0A1G2P2L1_9BACT</name>
<feature type="transmembrane region" description="Helical" evidence="2">
    <location>
        <begin position="319"/>
        <end position="340"/>
    </location>
</feature>
<feature type="transmembrane region" description="Helical" evidence="2">
    <location>
        <begin position="200"/>
        <end position="222"/>
    </location>
</feature>
<feature type="region of interest" description="Disordered" evidence="1">
    <location>
        <begin position="838"/>
        <end position="860"/>
    </location>
</feature>
<dbReference type="EMBL" id="MHSK01000022">
    <property type="protein sequence ID" value="OHA41949.1"/>
    <property type="molecule type" value="Genomic_DNA"/>
</dbReference>
<dbReference type="AlphaFoldDB" id="A0A1G2P2L1"/>
<keyword evidence="2" id="KW-0812">Transmembrane</keyword>
<gene>
    <name evidence="3" type="ORF">A3G52_00580</name>
</gene>
<feature type="transmembrane region" description="Helical" evidence="2">
    <location>
        <begin position="125"/>
        <end position="143"/>
    </location>
</feature>
<accession>A0A1G2P2L1</accession>
<feature type="transmembrane region" description="Helical" evidence="2">
    <location>
        <begin position="400"/>
        <end position="421"/>
    </location>
</feature>
<feature type="transmembrane region" description="Helical" evidence="2">
    <location>
        <begin position="150"/>
        <end position="169"/>
    </location>
</feature>
<protein>
    <submittedName>
        <fullName evidence="3">Uncharacterized protein</fullName>
    </submittedName>
</protein>
<reference evidence="3 4" key="1">
    <citation type="journal article" date="2016" name="Nat. Commun.">
        <title>Thousands of microbial genomes shed light on interconnected biogeochemical processes in an aquifer system.</title>
        <authorList>
            <person name="Anantharaman K."/>
            <person name="Brown C.T."/>
            <person name="Hug L.A."/>
            <person name="Sharon I."/>
            <person name="Castelle C.J."/>
            <person name="Probst A.J."/>
            <person name="Thomas B.C."/>
            <person name="Singh A."/>
            <person name="Wilkins M.J."/>
            <person name="Karaoz U."/>
            <person name="Brodie E.L."/>
            <person name="Williams K.H."/>
            <person name="Hubbard S.S."/>
            <person name="Banfield J.F."/>
        </authorList>
    </citation>
    <scope>NUCLEOTIDE SEQUENCE [LARGE SCALE GENOMIC DNA]</scope>
</reference>
<keyword evidence="2" id="KW-0472">Membrane</keyword>
<organism evidence="3 4">
    <name type="scientific">Candidatus Taylorbacteria bacterium RIFCSPLOWO2_12_FULL_43_20</name>
    <dbReference type="NCBI Taxonomy" id="1802332"/>
    <lineage>
        <taxon>Bacteria</taxon>
        <taxon>Candidatus Tayloriibacteriota</taxon>
    </lineage>
</organism>
<evidence type="ECO:0000313" key="4">
    <source>
        <dbReference type="Proteomes" id="UP000177269"/>
    </source>
</evidence>
<feature type="transmembrane region" description="Helical" evidence="2">
    <location>
        <begin position="290"/>
        <end position="312"/>
    </location>
</feature>
<evidence type="ECO:0000256" key="2">
    <source>
        <dbReference type="SAM" id="Phobius"/>
    </source>
</evidence>
<keyword evidence="2" id="KW-1133">Transmembrane helix</keyword>
<evidence type="ECO:0000313" key="3">
    <source>
        <dbReference type="EMBL" id="OHA41949.1"/>
    </source>
</evidence>
<sequence>MANIRYKIIFLLFLAITFVLPVSFGFLNTTVYGQGGPMYSNPETRRIDARNITPERYAELKATDPDKLTTEEKGQLERYDWQAKQEELVKLQDEERARRGGCSLAPWAFRLDACVQSFLQMTGNLILSAMAAVLWLAGLFLNLTMDLTLINMSTTMATITGINNAWTAIRDLANMFFIFILLYIAISTILGLASGQTKKLLANVIIAALLINFSMFITKVIVDASNILTFTVYKEIPDIGNSFTGGGQTRLSYGLSGTIMNNLKLQSIYDITAASEGSAGNQWLNINASMLPFILATFGGSVFILITAFVFLVTAIMLAIRFVIIIFLLILSPLAFASMILPQLSSYSRKWWETLTGQAIFAPALMIMIWVTLMVSSNLKFIPEIKASTFAQNAALNANVSLGIILNFVILITMMIASLIIAKKVGEKGGHGLMQYADKFQGMIGRSAVRGVKIPPTIFGRSTGKFAGEYGLRKLDEKFGETKFGNTGIGSTLREKTSGALVSSKFGGTMSAQEAYKESKDLETTRHEITRKNEALKIIQDPTSTKEQKQDAIAQMTTKGFLDLPKEFYKDKEFMENASEEKFTALLKDERLTELEKIEARQARYSGVKEASGRLDKEIKKYEAELSAGRDPGNRPSMSSIDGGKYKHYYRAIRKLSPNETNNIRDVYPDLLHSKAFIGTTLQSTEDRNRDNEGLGRVYRDETMRDLKRHDIITANDLWDGIDPGLPEDEKIKRRNIAKSLAKRGVGTEDAATVDPSYAGLFDIAKYRQLGEKELKKSFAGKSGPELNKGRFSSMISRAGTIRFISSATIPEFGANKRDSGDTEYIVSQMLIAEERDRLDPGKGHLSPQNQTALERLRQQQDTDKSIIDIGFTTTDPKTGAVLKLKP</sequence>
<comment type="caution">
    <text evidence="3">The sequence shown here is derived from an EMBL/GenBank/DDBJ whole genome shotgun (WGS) entry which is preliminary data.</text>
</comment>